<dbReference type="RefSeq" id="WP_006885695.1">
    <property type="nucleotide sequence ID" value="NZ_AOIU01000045.1"/>
</dbReference>
<feature type="transmembrane region" description="Helical" evidence="1">
    <location>
        <begin position="38"/>
        <end position="62"/>
    </location>
</feature>
<reference evidence="2 3" key="1">
    <citation type="journal article" date="2014" name="PLoS Genet.">
        <title>Phylogenetically driven sequencing of extremely halophilic archaea reveals strategies for static and dynamic osmo-response.</title>
        <authorList>
            <person name="Becker E.A."/>
            <person name="Seitzer P.M."/>
            <person name="Tritt A."/>
            <person name="Larsen D."/>
            <person name="Krusor M."/>
            <person name="Yao A.I."/>
            <person name="Wu D."/>
            <person name="Madern D."/>
            <person name="Eisen J.A."/>
            <person name="Darling A.E."/>
            <person name="Facciotti M.T."/>
        </authorList>
    </citation>
    <scope>NUCLEOTIDE SEQUENCE [LARGE SCALE GENOMIC DNA]</scope>
    <source>
        <strain evidence="2 3">2-9-1</strain>
    </source>
</reference>
<protein>
    <submittedName>
        <fullName evidence="2">Uncharacterized protein</fullName>
    </submittedName>
</protein>
<dbReference type="OrthoDB" id="240170at2157"/>
<organism evidence="2 3">
    <name type="scientific">Halosimplex carlsbadense 2-9-1</name>
    <dbReference type="NCBI Taxonomy" id="797114"/>
    <lineage>
        <taxon>Archaea</taxon>
        <taxon>Methanobacteriati</taxon>
        <taxon>Methanobacteriota</taxon>
        <taxon>Stenosarchaea group</taxon>
        <taxon>Halobacteria</taxon>
        <taxon>Halobacteriales</taxon>
        <taxon>Haloarculaceae</taxon>
        <taxon>Halosimplex</taxon>
    </lineage>
</organism>
<keyword evidence="1" id="KW-1133">Transmembrane helix</keyword>
<keyword evidence="1" id="KW-0812">Transmembrane</keyword>
<evidence type="ECO:0000256" key="1">
    <source>
        <dbReference type="SAM" id="Phobius"/>
    </source>
</evidence>
<comment type="caution">
    <text evidence="2">The sequence shown here is derived from an EMBL/GenBank/DDBJ whole genome shotgun (WGS) entry which is preliminary data.</text>
</comment>
<dbReference type="Proteomes" id="UP000011626">
    <property type="component" value="Unassembled WGS sequence"/>
</dbReference>
<dbReference type="AlphaFoldDB" id="M0CDB1"/>
<keyword evidence="1" id="KW-0472">Membrane</keyword>
<keyword evidence="3" id="KW-1185">Reference proteome</keyword>
<sequence length="107" mass="11280">MTPELGRCRHCGRLVPATPLCRACGYDADPERNRRARFVWGLVGASLTLTVGGAPVGLLCLLKARGHHRAMTGRVVAEESRPPAMVVAARAVRRRLSGSGGRHGGGG</sequence>
<evidence type="ECO:0000313" key="2">
    <source>
        <dbReference type="EMBL" id="ELZ20613.1"/>
    </source>
</evidence>
<dbReference type="EMBL" id="AOIU01000045">
    <property type="protein sequence ID" value="ELZ20613.1"/>
    <property type="molecule type" value="Genomic_DNA"/>
</dbReference>
<accession>M0CDB1</accession>
<gene>
    <name evidence="2" type="ORF">C475_20158</name>
</gene>
<name>M0CDB1_9EURY</name>
<proteinExistence type="predicted"/>
<evidence type="ECO:0000313" key="3">
    <source>
        <dbReference type="Proteomes" id="UP000011626"/>
    </source>
</evidence>